<evidence type="ECO:0000313" key="2">
    <source>
        <dbReference type="Proteomes" id="UP001225356"/>
    </source>
</evidence>
<dbReference type="EMBL" id="JAUSQU010000001">
    <property type="protein sequence ID" value="MDP9841105.1"/>
    <property type="molecule type" value="Genomic_DNA"/>
</dbReference>
<evidence type="ECO:0000313" key="1">
    <source>
        <dbReference type="EMBL" id="MDP9841105.1"/>
    </source>
</evidence>
<proteinExistence type="predicted"/>
<accession>A0ABT9Q310</accession>
<sequence length="52" mass="5478">MSERSTTYTVATVLGFRTADMAATNDFVSVRVSGDGAGPGMVVAERENRPAK</sequence>
<organism evidence="1 2">
    <name type="scientific">Streptosporangium lutulentum</name>
    <dbReference type="NCBI Taxonomy" id="1461250"/>
    <lineage>
        <taxon>Bacteria</taxon>
        <taxon>Bacillati</taxon>
        <taxon>Actinomycetota</taxon>
        <taxon>Actinomycetes</taxon>
        <taxon>Streptosporangiales</taxon>
        <taxon>Streptosporangiaceae</taxon>
        <taxon>Streptosporangium</taxon>
    </lineage>
</organism>
<name>A0ABT9Q310_9ACTN</name>
<protein>
    <submittedName>
        <fullName evidence="1">Uncharacterized protein</fullName>
    </submittedName>
</protein>
<dbReference type="RefSeq" id="WP_307554140.1">
    <property type="nucleotide sequence ID" value="NZ_JAUSQU010000001.1"/>
</dbReference>
<dbReference type="Proteomes" id="UP001225356">
    <property type="component" value="Unassembled WGS sequence"/>
</dbReference>
<gene>
    <name evidence="1" type="ORF">J2853_000316</name>
</gene>
<reference evidence="1 2" key="1">
    <citation type="submission" date="2023-07" db="EMBL/GenBank/DDBJ databases">
        <title>Sequencing the genomes of 1000 actinobacteria strains.</title>
        <authorList>
            <person name="Klenk H.-P."/>
        </authorList>
    </citation>
    <scope>NUCLEOTIDE SEQUENCE [LARGE SCALE GENOMIC DNA]</scope>
    <source>
        <strain evidence="1 2">DSM 46740</strain>
    </source>
</reference>
<keyword evidence="2" id="KW-1185">Reference proteome</keyword>
<comment type="caution">
    <text evidence="1">The sequence shown here is derived from an EMBL/GenBank/DDBJ whole genome shotgun (WGS) entry which is preliminary data.</text>
</comment>